<dbReference type="GO" id="GO:0016020">
    <property type="term" value="C:membrane"/>
    <property type="evidence" value="ECO:0007669"/>
    <property type="project" value="TreeGrafter"/>
</dbReference>
<dbReference type="PATRIC" id="fig|1461693.3.peg.2986"/>
<dbReference type="InterPro" id="IPR011990">
    <property type="entry name" value="TPR-like_helical_dom_sf"/>
</dbReference>
<evidence type="ECO:0000256" key="1">
    <source>
        <dbReference type="ARBA" id="ARBA00022737"/>
    </source>
</evidence>
<protein>
    <submittedName>
        <fullName evidence="4">TPR repeat-containing protein</fullName>
    </submittedName>
</protein>
<dbReference type="InterPro" id="IPR047150">
    <property type="entry name" value="SGT"/>
</dbReference>
<dbReference type="AlphaFoldDB" id="A0A058ZI99"/>
<dbReference type="PANTHER" id="PTHR45831">
    <property type="entry name" value="LD24721P"/>
    <property type="match status" value="1"/>
</dbReference>
<dbReference type="SUPFAM" id="SSF48452">
    <property type="entry name" value="TPR-like"/>
    <property type="match status" value="1"/>
</dbReference>
<dbReference type="SMART" id="SM00028">
    <property type="entry name" value="TPR"/>
    <property type="match status" value="3"/>
</dbReference>
<accession>A0A058ZI99</accession>
<organism evidence="4 5">
    <name type="scientific">Actibacterium atlanticum</name>
    <dbReference type="NCBI Taxonomy" id="1461693"/>
    <lineage>
        <taxon>Bacteria</taxon>
        <taxon>Pseudomonadati</taxon>
        <taxon>Pseudomonadota</taxon>
        <taxon>Alphaproteobacteria</taxon>
        <taxon>Rhodobacterales</taxon>
        <taxon>Roseobacteraceae</taxon>
        <taxon>Actibacterium</taxon>
    </lineage>
</organism>
<feature type="repeat" description="TPR" evidence="3">
    <location>
        <begin position="112"/>
        <end position="145"/>
    </location>
</feature>
<dbReference type="InterPro" id="IPR019734">
    <property type="entry name" value="TPR_rpt"/>
</dbReference>
<gene>
    <name evidence="4" type="ORF">ATO10_14789</name>
</gene>
<evidence type="ECO:0000256" key="3">
    <source>
        <dbReference type="PROSITE-ProRule" id="PRU00339"/>
    </source>
</evidence>
<reference evidence="4 5" key="1">
    <citation type="submission" date="2013-04" db="EMBL/GenBank/DDBJ databases">
        <title>Shimia sp. 22II-S11-Z10 Genome Sequencing.</title>
        <authorList>
            <person name="Lai Q."/>
            <person name="Li G."/>
            <person name="Shao Z."/>
        </authorList>
    </citation>
    <scope>NUCLEOTIDE SEQUENCE [LARGE SCALE GENOMIC DNA]</scope>
    <source>
        <strain evidence="5">22II-S11-Z10</strain>
    </source>
</reference>
<proteinExistence type="predicted"/>
<keyword evidence="1" id="KW-0677">Repeat</keyword>
<keyword evidence="5" id="KW-1185">Reference proteome</keyword>
<dbReference type="STRING" id="1461693.ATO10_14789"/>
<keyword evidence="2 3" id="KW-0802">TPR repeat</keyword>
<dbReference type="RefSeq" id="WP_238323519.1">
    <property type="nucleotide sequence ID" value="NZ_AQQY01000013.1"/>
</dbReference>
<dbReference type="PROSITE" id="PS50005">
    <property type="entry name" value="TPR"/>
    <property type="match status" value="2"/>
</dbReference>
<feature type="repeat" description="TPR" evidence="3">
    <location>
        <begin position="44"/>
        <end position="77"/>
    </location>
</feature>
<comment type="caution">
    <text evidence="4">The sequence shown here is derived from an EMBL/GenBank/DDBJ whole genome shotgun (WGS) entry which is preliminary data.</text>
</comment>
<dbReference type="EMBL" id="AQQY01000013">
    <property type="protein sequence ID" value="KCV80927.1"/>
    <property type="molecule type" value="Genomic_DNA"/>
</dbReference>
<dbReference type="GO" id="GO:0006620">
    <property type="term" value="P:post-translational protein targeting to endoplasmic reticulum membrane"/>
    <property type="evidence" value="ECO:0007669"/>
    <property type="project" value="TreeGrafter"/>
</dbReference>
<evidence type="ECO:0000313" key="5">
    <source>
        <dbReference type="Proteomes" id="UP000024836"/>
    </source>
</evidence>
<dbReference type="Pfam" id="PF13432">
    <property type="entry name" value="TPR_16"/>
    <property type="match status" value="1"/>
</dbReference>
<dbReference type="Gene3D" id="1.25.40.10">
    <property type="entry name" value="Tetratricopeptide repeat domain"/>
    <property type="match status" value="1"/>
</dbReference>
<dbReference type="Proteomes" id="UP000024836">
    <property type="component" value="Unassembled WGS sequence"/>
</dbReference>
<evidence type="ECO:0000256" key="2">
    <source>
        <dbReference type="ARBA" id="ARBA00022803"/>
    </source>
</evidence>
<dbReference type="GO" id="GO:0072380">
    <property type="term" value="C:TRC complex"/>
    <property type="evidence" value="ECO:0007669"/>
    <property type="project" value="TreeGrafter"/>
</dbReference>
<dbReference type="eggNOG" id="COG0457">
    <property type="taxonomic scope" value="Bacteria"/>
</dbReference>
<name>A0A058ZI99_9RHOB</name>
<dbReference type="PANTHER" id="PTHR45831:SF2">
    <property type="entry name" value="LD24721P"/>
    <property type="match status" value="1"/>
</dbReference>
<sequence length="164" mass="17975">MPIWADTSTVQDLLDQLAKPELPNWQMVEDAIWTEWSKSGSPSMDLLLQRGRTAMEEGDFGQALEHFSALVDHAPDFAEGYNMRATAYFNLGLYGPATHDIGTVLSLNPDHFGALTGLGAILEQSQDADRALAAYRAAAAIHPHDPDLKSAIERLEEQVEGIDL</sequence>
<evidence type="ECO:0000313" key="4">
    <source>
        <dbReference type="EMBL" id="KCV80927.1"/>
    </source>
</evidence>
<dbReference type="GO" id="GO:0060090">
    <property type="term" value="F:molecular adaptor activity"/>
    <property type="evidence" value="ECO:0007669"/>
    <property type="project" value="TreeGrafter"/>
</dbReference>